<dbReference type="PANTHER" id="PTHR47843">
    <property type="entry name" value="BTB DOMAIN-CONTAINING PROTEIN-RELATED"/>
    <property type="match status" value="1"/>
</dbReference>
<accession>A0A7C8JSR9</accession>
<dbReference type="Proteomes" id="UP000480548">
    <property type="component" value="Unassembled WGS sequence"/>
</dbReference>
<dbReference type="EMBL" id="WIQZ01000027">
    <property type="protein sequence ID" value="KAF3136918.1"/>
    <property type="molecule type" value="Genomic_DNA"/>
</dbReference>
<proteinExistence type="predicted"/>
<organism evidence="2 3">
    <name type="scientific">Orbilia oligospora</name>
    <name type="common">Nematode-trapping fungus</name>
    <name type="synonym">Arthrobotrys oligospora</name>
    <dbReference type="NCBI Taxonomy" id="2813651"/>
    <lineage>
        <taxon>Eukaryota</taxon>
        <taxon>Fungi</taxon>
        <taxon>Dikarya</taxon>
        <taxon>Ascomycota</taxon>
        <taxon>Pezizomycotina</taxon>
        <taxon>Orbiliomycetes</taxon>
        <taxon>Orbiliales</taxon>
        <taxon>Orbiliaceae</taxon>
        <taxon>Orbilia</taxon>
    </lineage>
</organism>
<evidence type="ECO:0000313" key="3">
    <source>
        <dbReference type="Proteomes" id="UP000480548"/>
    </source>
</evidence>
<dbReference type="SMART" id="SM00225">
    <property type="entry name" value="BTB"/>
    <property type="match status" value="1"/>
</dbReference>
<protein>
    <recommendedName>
        <fullName evidence="1">BTB domain-containing protein</fullName>
    </recommendedName>
</protein>
<dbReference type="PROSITE" id="PS50097">
    <property type="entry name" value="BTB"/>
    <property type="match status" value="1"/>
</dbReference>
<sequence length="563" mass="64878">MAKSTITDFIFSWTRQPPAPKPGVRQNLDVDIHHVDRALAKAGGMAVWGTPYKRKESDLTVLVGEEEKKFEVHTRLFAAKSKFFKAACSTSHFREGVEHLVRLPEIDAESMKRIVAWFYDSRLTLPTDIFSDEGYEITLNLLNAADFLEIPIVINIITKATQNYIWKCNSWKEDAEEAAADEQKKVDLMCRLYECGGKIDAIQLNAYLKNLRDSHKMGLFINAVKEVEDCHPGFFNDTMVARSLRGLSPSIVCAYIVETINGTMNMRLFRFFILPVFKTFCYFLTLGLSCNRPLGYQISSKAFTLIIIVQMAPMNVEAKEYRYMQGLIDKYSEQDHWLNAIVKWQFNGSLSYHSTLVHRDVIDEYSPLISNLLPEALNFPRGRDAPPVKITIPCTSQITFHRIIAWMYHRKLGTKGFPWPETRDQLVNWPQMQEMFHTADSLCMKELTVELGEQLTSALIHHARVLPLKEDSEFNVDTSPTAICRYINQVYNYKGRIGMHGLIHVLLSTKSGREIRDILERIRDSEDRNEEFFRLLELAGREVETMAKEKCSCLWIDRNMRTA</sequence>
<dbReference type="InterPro" id="IPR011333">
    <property type="entry name" value="SKP1/BTB/POZ_sf"/>
</dbReference>
<reference evidence="2 3" key="1">
    <citation type="submission" date="2019-06" db="EMBL/GenBank/DDBJ databases">
        <authorList>
            <person name="Palmer J.M."/>
        </authorList>
    </citation>
    <scope>NUCLEOTIDE SEQUENCE [LARGE SCALE GENOMIC DNA]</scope>
    <source>
        <strain evidence="2 3">TWF703</strain>
    </source>
</reference>
<evidence type="ECO:0000259" key="1">
    <source>
        <dbReference type="PROSITE" id="PS50097"/>
    </source>
</evidence>
<evidence type="ECO:0000313" key="2">
    <source>
        <dbReference type="EMBL" id="KAF3136918.1"/>
    </source>
</evidence>
<dbReference type="InterPro" id="IPR000210">
    <property type="entry name" value="BTB/POZ_dom"/>
</dbReference>
<dbReference type="Gene3D" id="3.30.710.10">
    <property type="entry name" value="Potassium Channel Kv1.1, Chain A"/>
    <property type="match status" value="1"/>
</dbReference>
<dbReference type="AlphaFoldDB" id="A0A7C8JSR9"/>
<gene>
    <name evidence="2" type="ORF">TWF703_005238</name>
</gene>
<dbReference type="PANTHER" id="PTHR47843:SF2">
    <property type="entry name" value="BTB DOMAIN-CONTAINING PROTEIN"/>
    <property type="match status" value="1"/>
</dbReference>
<comment type="caution">
    <text evidence="2">The sequence shown here is derived from an EMBL/GenBank/DDBJ whole genome shotgun (WGS) entry which is preliminary data.</text>
</comment>
<dbReference type="Pfam" id="PF00651">
    <property type="entry name" value="BTB"/>
    <property type="match status" value="1"/>
</dbReference>
<dbReference type="SUPFAM" id="SSF54695">
    <property type="entry name" value="POZ domain"/>
    <property type="match status" value="1"/>
</dbReference>
<name>A0A7C8JSR9_ORBOL</name>
<feature type="domain" description="BTB" evidence="1">
    <location>
        <begin position="57"/>
        <end position="127"/>
    </location>
</feature>